<evidence type="ECO:0000313" key="2">
    <source>
        <dbReference type="Proteomes" id="UP000663880"/>
    </source>
</evidence>
<gene>
    <name evidence="1" type="ORF">PMACD_LOCUS6462</name>
</gene>
<protein>
    <submittedName>
        <fullName evidence="1">Uncharacterized protein</fullName>
    </submittedName>
</protein>
<keyword evidence="2" id="KW-1185">Reference proteome</keyword>
<proteinExistence type="predicted"/>
<evidence type="ECO:0000313" key="1">
    <source>
        <dbReference type="EMBL" id="CAF4844136.1"/>
    </source>
</evidence>
<name>A0A821RTK9_9NEOP</name>
<comment type="caution">
    <text evidence="1">The sequence shown here is derived from an EMBL/GenBank/DDBJ whole genome shotgun (WGS) entry which is preliminary data.</text>
</comment>
<dbReference type="Proteomes" id="UP000663880">
    <property type="component" value="Unassembled WGS sequence"/>
</dbReference>
<reference evidence="1" key="1">
    <citation type="submission" date="2021-02" db="EMBL/GenBank/DDBJ databases">
        <authorList>
            <person name="Steward A R."/>
        </authorList>
    </citation>
    <scope>NUCLEOTIDE SEQUENCE</scope>
</reference>
<accession>A0A821RTK9</accession>
<dbReference type="AlphaFoldDB" id="A0A821RTK9"/>
<dbReference type="EMBL" id="CAJOBZ010000014">
    <property type="protein sequence ID" value="CAF4844136.1"/>
    <property type="molecule type" value="Genomic_DNA"/>
</dbReference>
<organism evidence="1 2">
    <name type="scientific">Pieris macdunnoughi</name>
    <dbReference type="NCBI Taxonomy" id="345717"/>
    <lineage>
        <taxon>Eukaryota</taxon>
        <taxon>Metazoa</taxon>
        <taxon>Ecdysozoa</taxon>
        <taxon>Arthropoda</taxon>
        <taxon>Hexapoda</taxon>
        <taxon>Insecta</taxon>
        <taxon>Pterygota</taxon>
        <taxon>Neoptera</taxon>
        <taxon>Endopterygota</taxon>
        <taxon>Lepidoptera</taxon>
        <taxon>Glossata</taxon>
        <taxon>Ditrysia</taxon>
        <taxon>Papilionoidea</taxon>
        <taxon>Pieridae</taxon>
        <taxon>Pierinae</taxon>
        <taxon>Pieris</taxon>
    </lineage>
</organism>
<sequence>MFQGKKSTVCLAQKSKYFPREGAARNDAERERRARGDWEARARAAEADVARLAGKLHAAQREIVRLVHERTPTSERTCEVRETNDARWNHDETIMVKRKFKSSIGLLRMTSGL</sequence>